<protein>
    <recommendedName>
        <fullName evidence="7">MARVEL domain-containing protein</fullName>
    </recommendedName>
</protein>
<feature type="transmembrane region" description="Helical" evidence="6">
    <location>
        <begin position="129"/>
        <end position="151"/>
    </location>
</feature>
<reference evidence="8" key="1">
    <citation type="submission" date="2022-07" db="EMBL/GenBank/DDBJ databases">
        <title>Genome Sequence of Leucocoprinus birnbaumii.</title>
        <authorList>
            <person name="Buettner E."/>
        </authorList>
    </citation>
    <scope>NUCLEOTIDE SEQUENCE</scope>
    <source>
        <strain evidence="8">VT141</strain>
    </source>
</reference>
<gene>
    <name evidence="8" type="ORF">NP233_g9403</name>
</gene>
<feature type="compositionally biased region" description="Polar residues" evidence="5">
    <location>
        <begin position="316"/>
        <end position="333"/>
    </location>
</feature>
<dbReference type="Proteomes" id="UP001213000">
    <property type="component" value="Unassembled WGS sequence"/>
</dbReference>
<dbReference type="InterPro" id="IPR008253">
    <property type="entry name" value="Marvel"/>
</dbReference>
<sequence length="380" mass="40827">MSLLDRISDAFSKLVPAQSSKPPTSMSGGISNTHGMGAFEDDMIVSKPTIVFHVSQIFFNFIAMACFASVASFQAKWNVGPSGLTGFTLFVTIAGMFLSAFMLFVPVIYEKYDKFARLARALKEVRVGFILTATGTTFSLLIAFIVTISAWTQPGCKDANNDPHAEPLGDDFKAALPGWCNTKKAGAIFLWLAFAFWVASFVYLILQWRSGKLSSARDPPFVPPVEHHDHDLEEGEEEEGYTSIPPVREHNANSSASSARYDTPSEANPFSDSNQYSASSPSGYAPPSQPMAGRPSMDAYGAFSDPAPSGFGTASPGYSSAYGTASPAHTATSGAPIIPEPDLGPRVSRTMQYADPYAAVHATVSGQQPPPSYENYTGYR</sequence>
<keyword evidence="3 6" id="KW-1133">Transmembrane helix</keyword>
<feature type="region of interest" description="Disordered" evidence="5">
    <location>
        <begin position="220"/>
        <end position="348"/>
    </location>
</feature>
<organism evidence="8 9">
    <name type="scientific">Leucocoprinus birnbaumii</name>
    <dbReference type="NCBI Taxonomy" id="56174"/>
    <lineage>
        <taxon>Eukaryota</taxon>
        <taxon>Fungi</taxon>
        <taxon>Dikarya</taxon>
        <taxon>Basidiomycota</taxon>
        <taxon>Agaricomycotina</taxon>
        <taxon>Agaricomycetes</taxon>
        <taxon>Agaricomycetidae</taxon>
        <taxon>Agaricales</taxon>
        <taxon>Agaricineae</taxon>
        <taxon>Agaricaceae</taxon>
        <taxon>Leucocoprinus</taxon>
    </lineage>
</organism>
<proteinExistence type="predicted"/>
<dbReference type="Pfam" id="PF01284">
    <property type="entry name" value="MARVEL"/>
    <property type="match status" value="1"/>
</dbReference>
<evidence type="ECO:0000256" key="6">
    <source>
        <dbReference type="SAM" id="Phobius"/>
    </source>
</evidence>
<comment type="caution">
    <text evidence="8">The sequence shown here is derived from an EMBL/GenBank/DDBJ whole genome shotgun (WGS) entry which is preliminary data.</text>
</comment>
<evidence type="ECO:0000256" key="5">
    <source>
        <dbReference type="SAM" id="MobiDB-lite"/>
    </source>
</evidence>
<feature type="transmembrane region" description="Helical" evidence="6">
    <location>
        <begin position="87"/>
        <end position="109"/>
    </location>
</feature>
<feature type="transmembrane region" description="Helical" evidence="6">
    <location>
        <begin position="57"/>
        <end position="75"/>
    </location>
</feature>
<keyword evidence="2 6" id="KW-0812">Transmembrane</keyword>
<feature type="compositionally biased region" description="Polar residues" evidence="5">
    <location>
        <begin position="252"/>
        <end position="274"/>
    </location>
</feature>
<comment type="subcellular location">
    <subcellularLocation>
        <location evidence="1">Membrane</location>
        <topology evidence="1">Multi-pass membrane protein</topology>
    </subcellularLocation>
</comment>
<evidence type="ECO:0000313" key="8">
    <source>
        <dbReference type="EMBL" id="KAJ3562708.1"/>
    </source>
</evidence>
<feature type="transmembrane region" description="Helical" evidence="6">
    <location>
        <begin position="188"/>
        <end position="206"/>
    </location>
</feature>
<evidence type="ECO:0000313" key="9">
    <source>
        <dbReference type="Proteomes" id="UP001213000"/>
    </source>
</evidence>
<evidence type="ECO:0000256" key="4">
    <source>
        <dbReference type="ARBA" id="ARBA00023136"/>
    </source>
</evidence>
<evidence type="ECO:0000259" key="7">
    <source>
        <dbReference type="Pfam" id="PF01284"/>
    </source>
</evidence>
<name>A0AAD5VKN0_9AGAR</name>
<accession>A0AAD5VKN0</accession>
<keyword evidence="9" id="KW-1185">Reference proteome</keyword>
<dbReference type="EMBL" id="JANIEX010000840">
    <property type="protein sequence ID" value="KAJ3562708.1"/>
    <property type="molecule type" value="Genomic_DNA"/>
</dbReference>
<evidence type="ECO:0000256" key="1">
    <source>
        <dbReference type="ARBA" id="ARBA00004141"/>
    </source>
</evidence>
<feature type="domain" description="MARVEL" evidence="7">
    <location>
        <begin position="47"/>
        <end position="202"/>
    </location>
</feature>
<dbReference type="GO" id="GO:0016020">
    <property type="term" value="C:membrane"/>
    <property type="evidence" value="ECO:0007669"/>
    <property type="project" value="UniProtKB-SubCell"/>
</dbReference>
<keyword evidence="4 6" id="KW-0472">Membrane</keyword>
<dbReference type="AlphaFoldDB" id="A0AAD5VKN0"/>
<evidence type="ECO:0000256" key="2">
    <source>
        <dbReference type="ARBA" id="ARBA00022692"/>
    </source>
</evidence>
<feature type="compositionally biased region" description="Low complexity" evidence="5">
    <location>
        <begin position="275"/>
        <end position="286"/>
    </location>
</feature>
<evidence type="ECO:0000256" key="3">
    <source>
        <dbReference type="ARBA" id="ARBA00022989"/>
    </source>
</evidence>